<proteinExistence type="predicted"/>
<dbReference type="OrthoDB" id="5949187at2759"/>
<comment type="caution">
    <text evidence="1">The sequence shown here is derived from an EMBL/GenBank/DDBJ whole genome shotgun (WGS) entry which is preliminary data.</text>
</comment>
<dbReference type="InterPro" id="IPR031751">
    <property type="entry name" value="DUF4735"/>
</dbReference>
<evidence type="ECO:0000313" key="1">
    <source>
        <dbReference type="EMBL" id="KAF2889853.1"/>
    </source>
</evidence>
<protein>
    <submittedName>
        <fullName evidence="1">Uncharacterized protein</fullName>
    </submittedName>
</protein>
<evidence type="ECO:0000313" key="2">
    <source>
        <dbReference type="Proteomes" id="UP000801492"/>
    </source>
</evidence>
<dbReference type="PANTHER" id="PTHR33539:SF1">
    <property type="entry name" value="UPF0764 PROTEIN C16ORF89"/>
    <property type="match status" value="1"/>
</dbReference>
<dbReference type="Pfam" id="PF15882">
    <property type="entry name" value="DUF4735"/>
    <property type="match status" value="1"/>
</dbReference>
<reference evidence="1" key="1">
    <citation type="submission" date="2019-08" db="EMBL/GenBank/DDBJ databases">
        <title>The genome of the North American firefly Photinus pyralis.</title>
        <authorList>
            <consortium name="Photinus pyralis genome working group"/>
            <person name="Fallon T.R."/>
            <person name="Sander Lower S.E."/>
            <person name="Weng J.-K."/>
        </authorList>
    </citation>
    <scope>NUCLEOTIDE SEQUENCE</scope>
    <source>
        <strain evidence="1">TRF0915ILg1</strain>
        <tissue evidence="1">Whole body</tissue>
    </source>
</reference>
<dbReference type="Proteomes" id="UP000801492">
    <property type="component" value="Unassembled WGS sequence"/>
</dbReference>
<dbReference type="EMBL" id="VTPC01061636">
    <property type="protein sequence ID" value="KAF2889853.1"/>
    <property type="molecule type" value="Genomic_DNA"/>
</dbReference>
<sequence length="294" mass="34261">MFLFVAHLIKSLKDAVHLNVGKKVLLLKDKAQMIYALQRPNLKNFPWKYYVFNNYVIPPEVLLHDIEFSYGKLNPYPKVFTGPYNVSDLLGYARYVMESTFSEELSDNCLVEVVTASDNRKPHHCPVSKSCYDLMIKMPTSYNPHFPGYGVTHMTIYLQIARSRNCIFNKTLIEALVNQQCSYIFWELKKNVEFGYIPQLFDLFLQQISVCGLEGYAEFLQKRYLEHVLQQQNKFGGFGVKEVDLKELARKQRIKKESNRMMYGANNHTTGLATEVLALYIRFLLKKLIRNKVL</sequence>
<dbReference type="GO" id="GO:0005829">
    <property type="term" value="C:cytosol"/>
    <property type="evidence" value="ECO:0007669"/>
    <property type="project" value="TreeGrafter"/>
</dbReference>
<dbReference type="GO" id="GO:0016020">
    <property type="term" value="C:membrane"/>
    <property type="evidence" value="ECO:0007669"/>
    <property type="project" value="TreeGrafter"/>
</dbReference>
<accession>A0A8K0CM06</accession>
<dbReference type="PANTHER" id="PTHR33539">
    <property type="entry name" value="UPF0764 PROTEIN C16ORF89"/>
    <property type="match status" value="1"/>
</dbReference>
<organism evidence="1 2">
    <name type="scientific">Ignelater luminosus</name>
    <name type="common">Cucubano</name>
    <name type="synonym">Pyrophorus luminosus</name>
    <dbReference type="NCBI Taxonomy" id="2038154"/>
    <lineage>
        <taxon>Eukaryota</taxon>
        <taxon>Metazoa</taxon>
        <taxon>Ecdysozoa</taxon>
        <taxon>Arthropoda</taxon>
        <taxon>Hexapoda</taxon>
        <taxon>Insecta</taxon>
        <taxon>Pterygota</taxon>
        <taxon>Neoptera</taxon>
        <taxon>Endopterygota</taxon>
        <taxon>Coleoptera</taxon>
        <taxon>Polyphaga</taxon>
        <taxon>Elateriformia</taxon>
        <taxon>Elateroidea</taxon>
        <taxon>Elateridae</taxon>
        <taxon>Agrypninae</taxon>
        <taxon>Pyrophorini</taxon>
        <taxon>Ignelater</taxon>
    </lineage>
</organism>
<keyword evidence="2" id="KW-1185">Reference proteome</keyword>
<dbReference type="AlphaFoldDB" id="A0A8K0CM06"/>
<gene>
    <name evidence="1" type="ORF">ILUMI_16320</name>
</gene>
<name>A0A8K0CM06_IGNLU</name>